<evidence type="ECO:0000256" key="3">
    <source>
        <dbReference type="PIRSR" id="PIRSR006615-2"/>
    </source>
</evidence>
<dbReference type="GO" id="GO:0046872">
    <property type="term" value="F:metal ion binding"/>
    <property type="evidence" value="ECO:0007669"/>
    <property type="project" value="UniProtKB-KW"/>
</dbReference>
<dbReference type="PIRSF" id="PIRSF006615">
    <property type="entry name" value="Zn_crbxpep_Taq"/>
    <property type="match status" value="1"/>
</dbReference>
<keyword evidence="1 2" id="KW-0479">Metal-binding</keyword>
<dbReference type="EC" id="3.4.17.19" evidence="1"/>
<feature type="active site" description="Proton donor/acceptor" evidence="3">
    <location>
        <position position="279"/>
    </location>
</feature>
<keyword evidence="2" id="KW-0862">Zinc</keyword>
<comment type="function">
    <text evidence="1">Broad specificity carboxypetidase that releases amino acids sequentially from the C-terminus, including neutral, aromatic, polar and basic residues.</text>
</comment>
<keyword evidence="1" id="KW-0482">Metalloprotease</keyword>
<keyword evidence="1" id="KW-0645">Protease</keyword>
<accession>A0A0G1RLS0</accession>
<keyword evidence="1" id="KW-0378">Hydrolase</keyword>
<dbReference type="PANTHER" id="PTHR34217:SF1">
    <property type="entry name" value="CARBOXYPEPTIDASE 1"/>
    <property type="match status" value="1"/>
</dbReference>
<dbReference type="EMBL" id="LCNO01000006">
    <property type="protein sequence ID" value="KKU58042.1"/>
    <property type="molecule type" value="Genomic_DNA"/>
</dbReference>
<reference evidence="4 5" key="1">
    <citation type="journal article" date="2015" name="Nature">
        <title>rRNA introns, odd ribosomes, and small enigmatic genomes across a large radiation of phyla.</title>
        <authorList>
            <person name="Brown C.T."/>
            <person name="Hug L.A."/>
            <person name="Thomas B.C."/>
            <person name="Sharon I."/>
            <person name="Castelle C.J."/>
            <person name="Singh A."/>
            <person name="Wilkins M.J."/>
            <person name="Williams K.H."/>
            <person name="Banfield J.F."/>
        </authorList>
    </citation>
    <scope>NUCLEOTIDE SEQUENCE [LARGE SCALE GENOMIC DNA]</scope>
</reference>
<evidence type="ECO:0000313" key="4">
    <source>
        <dbReference type="EMBL" id="KKU58042.1"/>
    </source>
</evidence>
<dbReference type="Pfam" id="PF02074">
    <property type="entry name" value="Peptidase_M32"/>
    <property type="match status" value="1"/>
</dbReference>
<dbReference type="SUPFAM" id="SSF55486">
    <property type="entry name" value="Metalloproteases ('zincins'), catalytic domain"/>
    <property type="match status" value="1"/>
</dbReference>
<dbReference type="GO" id="GO:0006508">
    <property type="term" value="P:proteolysis"/>
    <property type="evidence" value="ECO:0007669"/>
    <property type="project" value="UniProtKB-UniRule"/>
</dbReference>
<evidence type="ECO:0000256" key="2">
    <source>
        <dbReference type="PIRSR" id="PIRSR006615-1"/>
    </source>
</evidence>
<protein>
    <recommendedName>
        <fullName evidence="1">Metal-dependent carboxypeptidase</fullName>
        <ecNumber evidence="1">3.4.17.19</ecNumber>
    </recommendedName>
</protein>
<name>A0A0G1RLS0_9BACT</name>
<proteinExistence type="inferred from homology"/>
<dbReference type="PANTHER" id="PTHR34217">
    <property type="entry name" value="METAL-DEPENDENT CARBOXYPEPTIDASE"/>
    <property type="match status" value="1"/>
</dbReference>
<evidence type="ECO:0000256" key="1">
    <source>
        <dbReference type="PIRNR" id="PIRNR006615"/>
    </source>
</evidence>
<dbReference type="AlphaFoldDB" id="A0A0G1RLS0"/>
<evidence type="ECO:0000313" key="5">
    <source>
        <dbReference type="Proteomes" id="UP000034307"/>
    </source>
</evidence>
<dbReference type="PROSITE" id="PS52034">
    <property type="entry name" value="PEPTIDASE_M32"/>
    <property type="match status" value="1"/>
</dbReference>
<comment type="similarity">
    <text evidence="1">Belongs to the peptidase M32 family.</text>
</comment>
<comment type="caution">
    <text evidence="4">The sequence shown here is derived from an EMBL/GenBank/DDBJ whole genome shotgun (WGS) entry which is preliminary data.</text>
</comment>
<keyword evidence="1 4" id="KW-0121">Carboxypeptidase</keyword>
<feature type="binding site" evidence="2">
    <location>
        <position position="278"/>
    </location>
    <ligand>
        <name>Zn(2+)</name>
        <dbReference type="ChEBI" id="CHEBI:29105"/>
        <note>catalytic</note>
    </ligand>
</feature>
<organism evidence="4 5">
    <name type="scientific">Candidatus Amesbacteria bacterium GW2011_GWA2_47_11b</name>
    <dbReference type="NCBI Taxonomy" id="1618358"/>
    <lineage>
        <taxon>Bacteria</taxon>
        <taxon>Candidatus Amesiibacteriota</taxon>
    </lineage>
</organism>
<dbReference type="GO" id="GO:0004181">
    <property type="term" value="F:metallocarboxypeptidase activity"/>
    <property type="evidence" value="ECO:0007669"/>
    <property type="project" value="UniProtKB-UniRule"/>
</dbReference>
<feature type="binding site" evidence="2">
    <location>
        <position position="282"/>
    </location>
    <ligand>
        <name>Zn(2+)</name>
        <dbReference type="ChEBI" id="CHEBI:29105"/>
        <note>catalytic</note>
    </ligand>
</feature>
<dbReference type="InterPro" id="IPR001333">
    <property type="entry name" value="Peptidase_M32_Taq"/>
</dbReference>
<dbReference type="Gene3D" id="1.10.1370.30">
    <property type="match status" value="1"/>
</dbReference>
<dbReference type="PATRIC" id="fig|1618358.3.peg.390"/>
<sequence>MNGQMSGNKKSSVFSKNEHVQELVRISGELADIGNAAGLLSWDQETYMPVKGAEARAKQLATLAGIYHEKLTSLTVKQLINQVKKLKKLNIYSAALLREIGRVYRKENRLPKKLVEELSEVTSRAFDVWQKAKKESNFALFEKDLARVVRLNITAAKLLREKGQTVYDAMLDDYEHGLTEKEAERVFREVQPKLTALAKKLSKITAGADSKIANKGYKWEKQWGLGMRIIKDMGYDLEAGRQDTSAHPFTTGFGTGDVRITTWKNESDLRPALFATIHETGHALYEQGIDPRLERAILGGGTGLAMHESQSRMWENMVGRSEWFWKKYYPQAQQAFQALQAVSRQEFVKAINVVRPSLIRVEADEVTYGLHIIIRFEIEKDLVRGKIKIKDLPKIWNQKYKELLGVTPKNDREGVLQDVHWSHGLFGYFPTYLLGTMMAAQIFATAQKQIDVTNLKALREWLRVNIHQYGKVYSSSELLKRVTGERLNPQHYIDYLEEKFAKLYNPQVMNSKVTMMMTSV</sequence>
<dbReference type="Proteomes" id="UP000034307">
    <property type="component" value="Unassembled WGS sequence"/>
</dbReference>
<feature type="binding site" evidence="2">
    <location>
        <position position="308"/>
    </location>
    <ligand>
        <name>Zn(2+)</name>
        <dbReference type="ChEBI" id="CHEBI:29105"/>
        <note>catalytic</note>
    </ligand>
</feature>
<dbReference type="PRINTS" id="PR00998">
    <property type="entry name" value="CRBOXYPTASET"/>
</dbReference>
<dbReference type="CDD" id="cd06460">
    <property type="entry name" value="M32_Taq"/>
    <property type="match status" value="1"/>
</dbReference>
<gene>
    <name evidence="4" type="ORF">UX80_C0006G0012</name>
</gene>
<comment type="catalytic activity">
    <reaction evidence="1">
        <text>Release of a C-terminal amino acid with broad specificity, except for -Pro.</text>
        <dbReference type="EC" id="3.4.17.19"/>
    </reaction>
</comment>
<comment type="cofactor">
    <cofactor evidence="2">
        <name>Zn(2+)</name>
        <dbReference type="ChEBI" id="CHEBI:29105"/>
    </cofactor>
    <text evidence="2">Binds 1 zinc ion per subunit.</text>
</comment>
<dbReference type="STRING" id="1618358.UX80_C0006G0012"/>